<feature type="compositionally biased region" description="Basic residues" evidence="1">
    <location>
        <begin position="94"/>
        <end position="105"/>
    </location>
</feature>
<keyword evidence="2" id="KW-0378">Hydrolase</keyword>
<organism evidence="2">
    <name type="scientific">Triatoma infestans</name>
    <name type="common">Assassin bug</name>
    <dbReference type="NCBI Taxonomy" id="30076"/>
    <lineage>
        <taxon>Eukaryota</taxon>
        <taxon>Metazoa</taxon>
        <taxon>Ecdysozoa</taxon>
        <taxon>Arthropoda</taxon>
        <taxon>Hexapoda</taxon>
        <taxon>Insecta</taxon>
        <taxon>Pterygota</taxon>
        <taxon>Neoptera</taxon>
        <taxon>Paraneoptera</taxon>
        <taxon>Hemiptera</taxon>
        <taxon>Heteroptera</taxon>
        <taxon>Panheteroptera</taxon>
        <taxon>Cimicomorpha</taxon>
        <taxon>Reduviidae</taxon>
        <taxon>Triatominae</taxon>
        <taxon>Triatoma</taxon>
    </lineage>
</organism>
<dbReference type="EMBL" id="GEMB01006656">
    <property type="protein sequence ID" value="JAR96693.1"/>
    <property type="molecule type" value="Transcribed_RNA"/>
</dbReference>
<reference evidence="2" key="1">
    <citation type="submission" date="2016-04" db="EMBL/GenBank/DDBJ databases">
        <authorList>
            <person name="Calderon-Fernandez G.M.Sr."/>
        </authorList>
    </citation>
    <scope>NUCLEOTIDE SEQUENCE</scope>
    <source>
        <strain evidence="2">Int1</strain>
        <tissue evidence="2">Integument</tissue>
    </source>
</reference>
<feature type="non-terminal residue" evidence="2">
    <location>
        <position position="1"/>
    </location>
</feature>
<dbReference type="AlphaFoldDB" id="A0A161M2H0"/>
<proteinExistence type="predicted"/>
<dbReference type="GO" id="GO:0016787">
    <property type="term" value="F:hydrolase activity"/>
    <property type="evidence" value="ECO:0007669"/>
    <property type="project" value="UniProtKB-KW"/>
</dbReference>
<feature type="compositionally biased region" description="Polar residues" evidence="1">
    <location>
        <begin position="110"/>
        <end position="126"/>
    </location>
</feature>
<name>A0A161M2H0_TRIIF</name>
<feature type="non-terminal residue" evidence="2">
    <location>
        <position position="149"/>
    </location>
</feature>
<dbReference type="EC" id="3.1.3.41" evidence="2"/>
<feature type="compositionally biased region" description="Pro residues" evidence="1">
    <location>
        <begin position="140"/>
        <end position="149"/>
    </location>
</feature>
<feature type="region of interest" description="Disordered" evidence="1">
    <location>
        <begin position="72"/>
        <end position="149"/>
    </location>
</feature>
<sequence length="149" mass="16863">FIAQLETYQGILDAMKNREKLQRSKSETNLKCSKTRSGEEKECETTCGRSVSEGECEVDVERERTISEERLPPLHGICRPKSWSPDHNTASHMFSRRRHHRHHHNGGGNSQITNAVPTSIEQSPSDQEIRNELEPILLQPAPPPPPPLP</sequence>
<evidence type="ECO:0000313" key="2">
    <source>
        <dbReference type="EMBL" id="JAR96693.1"/>
    </source>
</evidence>
<evidence type="ECO:0000256" key="1">
    <source>
        <dbReference type="SAM" id="MobiDB-lite"/>
    </source>
</evidence>
<reference evidence="2" key="2">
    <citation type="journal article" date="2017" name="J. Med. Entomol.">
        <title>Transcriptome Analysis of the Triatoma infestans (Hemiptera: Reduviidae) Integument.</title>
        <authorList>
            <person name="Calderon-Fernandez G.M."/>
            <person name="Moriconi D.E."/>
            <person name="Dulbecco A.B."/>
            <person name="Juarez M.P."/>
        </authorList>
    </citation>
    <scope>NUCLEOTIDE SEQUENCE</scope>
    <source>
        <strain evidence="2">Int1</strain>
        <tissue evidence="2">Integument</tissue>
    </source>
</reference>
<protein>
    <submittedName>
        <fullName evidence="2">Protein phosphatase slingshot</fullName>
        <ecNumber evidence="2">3.1.3.41</ecNumber>
    </submittedName>
</protein>
<accession>A0A161M2H0</accession>